<dbReference type="EMBL" id="JBDFQZ010000008">
    <property type="protein sequence ID" value="KAK9700283.1"/>
    <property type="molecule type" value="Genomic_DNA"/>
</dbReference>
<evidence type="ECO:0000313" key="7">
    <source>
        <dbReference type="Proteomes" id="UP001443914"/>
    </source>
</evidence>
<dbReference type="SUPFAM" id="SSF52266">
    <property type="entry name" value="SGNH hydrolase"/>
    <property type="match status" value="1"/>
</dbReference>
<evidence type="ECO:0000256" key="2">
    <source>
        <dbReference type="ARBA" id="ARBA00022729"/>
    </source>
</evidence>
<feature type="chain" id="PRO_5043340335" evidence="5">
    <location>
        <begin position="32"/>
        <end position="371"/>
    </location>
</feature>
<protein>
    <submittedName>
        <fullName evidence="6">Uncharacterized protein</fullName>
    </submittedName>
</protein>
<proteinExistence type="inferred from homology"/>
<evidence type="ECO:0000313" key="6">
    <source>
        <dbReference type="EMBL" id="KAK9700283.1"/>
    </source>
</evidence>
<feature type="signal peptide" evidence="5">
    <location>
        <begin position="1"/>
        <end position="31"/>
    </location>
</feature>
<dbReference type="CDD" id="cd01837">
    <property type="entry name" value="SGNH_plant_lipase_like"/>
    <property type="match status" value="1"/>
</dbReference>
<evidence type="ECO:0000256" key="4">
    <source>
        <dbReference type="ARBA" id="ARBA00023180"/>
    </source>
</evidence>
<reference evidence="6" key="1">
    <citation type="submission" date="2024-03" db="EMBL/GenBank/DDBJ databases">
        <title>WGS assembly of Saponaria officinalis var. Norfolk2.</title>
        <authorList>
            <person name="Jenkins J."/>
            <person name="Shu S."/>
            <person name="Grimwood J."/>
            <person name="Barry K."/>
            <person name="Goodstein D."/>
            <person name="Schmutz J."/>
            <person name="Leebens-Mack J."/>
            <person name="Osbourn A."/>
        </authorList>
    </citation>
    <scope>NUCLEOTIDE SEQUENCE [LARGE SCALE GENOMIC DNA]</scope>
    <source>
        <strain evidence="6">JIC</strain>
    </source>
</reference>
<keyword evidence="3" id="KW-0378">Hydrolase</keyword>
<organism evidence="6 7">
    <name type="scientific">Saponaria officinalis</name>
    <name type="common">Common soapwort</name>
    <name type="synonym">Lychnis saponaria</name>
    <dbReference type="NCBI Taxonomy" id="3572"/>
    <lineage>
        <taxon>Eukaryota</taxon>
        <taxon>Viridiplantae</taxon>
        <taxon>Streptophyta</taxon>
        <taxon>Embryophyta</taxon>
        <taxon>Tracheophyta</taxon>
        <taxon>Spermatophyta</taxon>
        <taxon>Magnoliopsida</taxon>
        <taxon>eudicotyledons</taxon>
        <taxon>Gunneridae</taxon>
        <taxon>Pentapetalae</taxon>
        <taxon>Caryophyllales</taxon>
        <taxon>Caryophyllaceae</taxon>
        <taxon>Caryophylleae</taxon>
        <taxon>Saponaria</taxon>
    </lineage>
</organism>
<evidence type="ECO:0000256" key="1">
    <source>
        <dbReference type="ARBA" id="ARBA00008668"/>
    </source>
</evidence>
<comment type="caution">
    <text evidence="6">The sequence shown here is derived from an EMBL/GenBank/DDBJ whole genome shotgun (WGS) entry which is preliminary data.</text>
</comment>
<dbReference type="InterPro" id="IPR035669">
    <property type="entry name" value="SGNH_plant_lipase-like"/>
</dbReference>
<dbReference type="Gene3D" id="3.40.50.1110">
    <property type="entry name" value="SGNH hydrolase"/>
    <property type="match status" value="1"/>
</dbReference>
<dbReference type="PANTHER" id="PTHR22835">
    <property type="entry name" value="ZINC FINGER FYVE DOMAIN CONTAINING PROTEIN"/>
    <property type="match status" value="1"/>
</dbReference>
<dbReference type="AlphaFoldDB" id="A0AAW1JA61"/>
<dbReference type="Proteomes" id="UP001443914">
    <property type="component" value="Unassembled WGS sequence"/>
</dbReference>
<sequence>MGDDCARPSHLFAFLLHLLLLLLLRPPLTWAHSKCFLFNFGDSNSDTGALMAGLGLYLGPPSGQQFFHKTTGRFCNGRLYIDFICQNLKINLLSPYLESSGSDFRHGVNFAVSGASTEVSLWIPFSLSVQAGQFAHFQNRTRELRPQGKGSMMSEKEFRNAVYSIDIGQNDINLALVANSTYQQVVDKIPAIISRIEIGVKLLYGSGARKFWMYNIGPIGCLPQTLALRKKVGMEVDELGCLALYNDAAKAFNKGLSDLSDKLGSQLNNATVVYTDMYAIKYDLFANPGKYGFKKPLMACCGTGGAPYNYVDKKTCGEPTASACSDPSEAVSWDGVHYTEAANDVIASKIMSAKYSKPSMKLKSFCKDDIY</sequence>
<name>A0AAW1JA61_SAPOF</name>
<keyword evidence="2 5" id="KW-0732">Signal</keyword>
<evidence type="ECO:0000256" key="3">
    <source>
        <dbReference type="ARBA" id="ARBA00022801"/>
    </source>
</evidence>
<gene>
    <name evidence="6" type="ORF">RND81_08G229300</name>
</gene>
<dbReference type="Pfam" id="PF00657">
    <property type="entry name" value="Lipase_GDSL"/>
    <property type="match status" value="1"/>
</dbReference>
<keyword evidence="7" id="KW-1185">Reference proteome</keyword>
<dbReference type="GO" id="GO:0016788">
    <property type="term" value="F:hydrolase activity, acting on ester bonds"/>
    <property type="evidence" value="ECO:0007669"/>
    <property type="project" value="InterPro"/>
</dbReference>
<comment type="similarity">
    <text evidence="1">Belongs to the 'GDSL' lipolytic enzyme family.</text>
</comment>
<accession>A0AAW1JA61</accession>
<evidence type="ECO:0000256" key="5">
    <source>
        <dbReference type="SAM" id="SignalP"/>
    </source>
</evidence>
<keyword evidence="4" id="KW-0325">Glycoprotein</keyword>
<dbReference type="InterPro" id="IPR036514">
    <property type="entry name" value="SGNH_hydro_sf"/>
</dbReference>
<dbReference type="PANTHER" id="PTHR22835:SF552">
    <property type="entry name" value="OS05G0133401 PROTEIN"/>
    <property type="match status" value="1"/>
</dbReference>
<dbReference type="InterPro" id="IPR001087">
    <property type="entry name" value="GDSL"/>
</dbReference>